<proteinExistence type="predicted"/>
<organism evidence="1 2">
    <name type="scientific">Lipomyces kononenkoae</name>
    <name type="common">Yeast</name>
    <dbReference type="NCBI Taxonomy" id="34357"/>
    <lineage>
        <taxon>Eukaryota</taxon>
        <taxon>Fungi</taxon>
        <taxon>Dikarya</taxon>
        <taxon>Ascomycota</taxon>
        <taxon>Saccharomycotina</taxon>
        <taxon>Lipomycetes</taxon>
        <taxon>Lipomycetales</taxon>
        <taxon>Lipomycetaceae</taxon>
        <taxon>Lipomyces</taxon>
    </lineage>
</organism>
<evidence type="ECO:0000313" key="1">
    <source>
        <dbReference type="EMBL" id="KAK9236323.1"/>
    </source>
</evidence>
<reference evidence="2" key="1">
    <citation type="journal article" date="2024" name="Front. Bioeng. Biotechnol.">
        <title>Genome-scale model development and genomic sequencing of the oleaginous clade Lipomyces.</title>
        <authorList>
            <person name="Czajka J.J."/>
            <person name="Han Y."/>
            <person name="Kim J."/>
            <person name="Mondo S.J."/>
            <person name="Hofstad B.A."/>
            <person name="Robles A."/>
            <person name="Haridas S."/>
            <person name="Riley R."/>
            <person name="LaButti K."/>
            <person name="Pangilinan J."/>
            <person name="Andreopoulos W."/>
            <person name="Lipzen A."/>
            <person name="Yan J."/>
            <person name="Wang M."/>
            <person name="Ng V."/>
            <person name="Grigoriev I.V."/>
            <person name="Spatafora J.W."/>
            <person name="Magnuson J.K."/>
            <person name="Baker S.E."/>
            <person name="Pomraning K.R."/>
        </authorList>
    </citation>
    <scope>NUCLEOTIDE SEQUENCE [LARGE SCALE GENOMIC DNA]</scope>
    <source>
        <strain evidence="2">CBS 7786</strain>
    </source>
</reference>
<protein>
    <submittedName>
        <fullName evidence="1">Uncharacterized protein</fullName>
    </submittedName>
</protein>
<dbReference type="Proteomes" id="UP001433508">
    <property type="component" value="Unassembled WGS sequence"/>
</dbReference>
<sequence length="443" mass="47766">MYSPTVHPTGPQIHAFASDSILVIPINIVSALALMAARIPLSCLADDTDSDSKRRSYPDATTQHPRQNDRKSFSLPPMHTFPQRPSGGDRRTSVSSPRPALSTSLTPAVTSSSRSSSAPSLSLSLSRSPGSRSTTSTSQIPGLSRPVTESYILATPPPRPGYSQNHLIFQIQRLTSRHVLPVFNVKRPVASPVPVAALQKKVKVPKKLSPAQFVVYSCDDIEHDTRTAVLHATGHELKFGHFSGLTWRLRTDGPSLSVLVIAVSENDGQKTFGRWTPSKVGGSGTPPSAGSYPLGEGSWQFVVKGEVLATLQGHRVDIAPAAADISRKGYLGRLRFEEAIVMSSVFIENMSIFGRPPQVDSERTSVSEERISSSCSIIPSPASVSPVAVSKKLEHHASMPSTMSRSSAELDRLSRLGGSILRRGRTLLWRKSPSMASQKTIIA</sequence>
<gene>
    <name evidence="1" type="ORF">V1525DRAFT_407240</name>
</gene>
<accession>A0ACC3SXD1</accession>
<keyword evidence="2" id="KW-1185">Reference proteome</keyword>
<comment type="caution">
    <text evidence="1">The sequence shown here is derived from an EMBL/GenBank/DDBJ whole genome shotgun (WGS) entry which is preliminary data.</text>
</comment>
<name>A0ACC3SXD1_LIPKO</name>
<dbReference type="EMBL" id="MU971390">
    <property type="protein sequence ID" value="KAK9236323.1"/>
    <property type="molecule type" value="Genomic_DNA"/>
</dbReference>
<evidence type="ECO:0000313" key="2">
    <source>
        <dbReference type="Proteomes" id="UP001433508"/>
    </source>
</evidence>